<feature type="transmembrane region" description="Helical" evidence="2">
    <location>
        <begin position="105"/>
        <end position="123"/>
    </location>
</feature>
<feature type="transmembrane region" description="Helical" evidence="2">
    <location>
        <begin position="266"/>
        <end position="286"/>
    </location>
</feature>
<protein>
    <submittedName>
        <fullName evidence="3">Uncharacterized protein</fullName>
    </submittedName>
</protein>
<dbReference type="EMBL" id="ASPP01014849">
    <property type="protein sequence ID" value="ETO18485.1"/>
    <property type="molecule type" value="Genomic_DNA"/>
</dbReference>
<feature type="transmembrane region" description="Helical" evidence="2">
    <location>
        <begin position="234"/>
        <end position="254"/>
    </location>
</feature>
<sequence>MFQAIGSKRYWNILLFPVPLLSAAGIYVVSKRVLPGLTGWSSAEQAMDDDAFVTFSQSFFGGGLFAWMLESTLGLVELFVFFGIPKVATDNQSKIQSVRENNFSGYQTNVPIHIFLFLNSYFVSSVVEELTKALILQHCCKLYLPFLTYLTLPSHLMSFLLLGVAAGAGVGTAEAVVYVCLYAGDASAAAQMWLLLVRILVRIPFHSLLGVMWGMELSKREILGLYKRCSWIRMGWKPILFHGTFLFLQIEYVLLVSDVTYDVMGWNVLGAVVACILLLVFALLTCKDLSTNFTNMQRIQIREREYPPDDDDKDKEHLTQTPVTTTPISTPISTPIATTVAASTIDTTIDTTIYTTIDTTIDTAIDANITIATSPSHVQEELSLQTQEVGL</sequence>
<evidence type="ECO:0000256" key="1">
    <source>
        <dbReference type="SAM" id="MobiDB-lite"/>
    </source>
</evidence>
<dbReference type="Pfam" id="PF13367">
    <property type="entry name" value="PrsW-protease"/>
    <property type="match status" value="1"/>
</dbReference>
<keyword evidence="2" id="KW-1133">Transmembrane helix</keyword>
<organism evidence="3 4">
    <name type="scientific">Reticulomyxa filosa</name>
    <dbReference type="NCBI Taxonomy" id="46433"/>
    <lineage>
        <taxon>Eukaryota</taxon>
        <taxon>Sar</taxon>
        <taxon>Rhizaria</taxon>
        <taxon>Retaria</taxon>
        <taxon>Foraminifera</taxon>
        <taxon>Monothalamids</taxon>
        <taxon>Reticulomyxidae</taxon>
        <taxon>Reticulomyxa</taxon>
    </lineage>
</organism>
<feature type="transmembrane region" description="Helical" evidence="2">
    <location>
        <begin position="12"/>
        <end position="30"/>
    </location>
</feature>
<gene>
    <name evidence="3" type="ORF">RFI_18780</name>
</gene>
<proteinExistence type="predicted"/>
<evidence type="ECO:0000313" key="3">
    <source>
        <dbReference type="EMBL" id="ETO18485.1"/>
    </source>
</evidence>
<feature type="transmembrane region" description="Helical" evidence="2">
    <location>
        <begin position="190"/>
        <end position="213"/>
    </location>
</feature>
<feature type="region of interest" description="Disordered" evidence="1">
    <location>
        <begin position="304"/>
        <end position="325"/>
    </location>
</feature>
<accession>X6MZJ4</accession>
<dbReference type="Proteomes" id="UP000023152">
    <property type="component" value="Unassembled WGS sequence"/>
</dbReference>
<keyword evidence="2" id="KW-0812">Transmembrane</keyword>
<feature type="transmembrane region" description="Helical" evidence="2">
    <location>
        <begin position="64"/>
        <end position="84"/>
    </location>
</feature>
<dbReference type="OMA" id="AWMLEST"/>
<feature type="transmembrane region" description="Helical" evidence="2">
    <location>
        <begin position="159"/>
        <end position="184"/>
    </location>
</feature>
<dbReference type="GO" id="GO:0008233">
    <property type="term" value="F:peptidase activity"/>
    <property type="evidence" value="ECO:0007669"/>
    <property type="project" value="InterPro"/>
</dbReference>
<comment type="caution">
    <text evidence="3">The sequence shown here is derived from an EMBL/GenBank/DDBJ whole genome shotgun (WGS) entry which is preliminary data.</text>
</comment>
<name>X6MZJ4_RETFI</name>
<dbReference type="AlphaFoldDB" id="X6MZJ4"/>
<dbReference type="InterPro" id="IPR026898">
    <property type="entry name" value="PrsW"/>
</dbReference>
<keyword evidence="2" id="KW-0472">Membrane</keyword>
<dbReference type="OrthoDB" id="10017393at2759"/>
<keyword evidence="4" id="KW-1185">Reference proteome</keyword>
<evidence type="ECO:0000256" key="2">
    <source>
        <dbReference type="SAM" id="Phobius"/>
    </source>
</evidence>
<reference evidence="3 4" key="1">
    <citation type="journal article" date="2013" name="Curr. Biol.">
        <title>The Genome of the Foraminiferan Reticulomyxa filosa.</title>
        <authorList>
            <person name="Glockner G."/>
            <person name="Hulsmann N."/>
            <person name="Schleicher M."/>
            <person name="Noegel A.A."/>
            <person name="Eichinger L."/>
            <person name="Gallinger C."/>
            <person name="Pawlowski J."/>
            <person name="Sierra R."/>
            <person name="Euteneuer U."/>
            <person name="Pillet L."/>
            <person name="Moustafa A."/>
            <person name="Platzer M."/>
            <person name="Groth M."/>
            <person name="Szafranski K."/>
            <person name="Schliwa M."/>
        </authorList>
    </citation>
    <scope>NUCLEOTIDE SEQUENCE [LARGE SCALE GENOMIC DNA]</scope>
</reference>
<evidence type="ECO:0000313" key="4">
    <source>
        <dbReference type="Proteomes" id="UP000023152"/>
    </source>
</evidence>